<comment type="caution">
    <text evidence="2">The sequence shown here is derived from an EMBL/GenBank/DDBJ whole genome shotgun (WGS) entry which is preliminary data.</text>
</comment>
<sequence length="144" mass="16219">MKRAASHDEVCMRLLTVPDVGMIAALTFKAAVDDPLRFKSSRMVAAHFGLTPRRYQSGESDNPGRISRAGDRDVRSTLYSAANAMLMRTMAASQLKSWGMRLMRTKGRRRAVVAVARKLAVLLHRMWIENTEFPFEGLESIKCF</sequence>
<evidence type="ECO:0000313" key="2">
    <source>
        <dbReference type="EMBL" id="MBB4173288.1"/>
    </source>
</evidence>
<name>A0A7W6Q377_9RHOB</name>
<dbReference type="EMBL" id="JACIFU010000001">
    <property type="protein sequence ID" value="MBB4173288.1"/>
    <property type="molecule type" value="Genomic_DNA"/>
</dbReference>
<organism evidence="2 3">
    <name type="scientific">Sulfitobacter noctilucicola</name>
    <dbReference type="NCBI Taxonomy" id="1342301"/>
    <lineage>
        <taxon>Bacteria</taxon>
        <taxon>Pseudomonadati</taxon>
        <taxon>Pseudomonadota</taxon>
        <taxon>Alphaproteobacteria</taxon>
        <taxon>Rhodobacterales</taxon>
        <taxon>Roseobacteraceae</taxon>
        <taxon>Sulfitobacter</taxon>
    </lineage>
</organism>
<dbReference type="Proteomes" id="UP000565745">
    <property type="component" value="Unassembled WGS sequence"/>
</dbReference>
<dbReference type="PANTHER" id="PTHR33055">
    <property type="entry name" value="TRANSPOSASE FOR INSERTION SEQUENCE ELEMENT IS1111A"/>
    <property type="match status" value="1"/>
</dbReference>
<evidence type="ECO:0000259" key="1">
    <source>
        <dbReference type="Pfam" id="PF02371"/>
    </source>
</evidence>
<dbReference type="GO" id="GO:0004803">
    <property type="term" value="F:transposase activity"/>
    <property type="evidence" value="ECO:0007669"/>
    <property type="project" value="InterPro"/>
</dbReference>
<dbReference type="PANTHER" id="PTHR33055:SF3">
    <property type="entry name" value="PUTATIVE TRANSPOSASE FOR IS117-RELATED"/>
    <property type="match status" value="1"/>
</dbReference>
<proteinExistence type="predicted"/>
<dbReference type="Pfam" id="PF02371">
    <property type="entry name" value="Transposase_20"/>
    <property type="match status" value="1"/>
</dbReference>
<dbReference type="InterPro" id="IPR003346">
    <property type="entry name" value="Transposase_20"/>
</dbReference>
<dbReference type="RefSeq" id="WP_241461301.1">
    <property type="nucleotide sequence ID" value="NZ_JACIFU010000001.1"/>
</dbReference>
<dbReference type="GO" id="GO:0006313">
    <property type="term" value="P:DNA transposition"/>
    <property type="evidence" value="ECO:0007669"/>
    <property type="project" value="InterPro"/>
</dbReference>
<keyword evidence="3" id="KW-1185">Reference proteome</keyword>
<accession>A0A7W6Q377</accession>
<reference evidence="2 3" key="1">
    <citation type="submission" date="2020-08" db="EMBL/GenBank/DDBJ databases">
        <title>Genomic Encyclopedia of Type Strains, Phase IV (KMG-IV): sequencing the most valuable type-strain genomes for metagenomic binning, comparative biology and taxonomic classification.</title>
        <authorList>
            <person name="Goeker M."/>
        </authorList>
    </citation>
    <scope>NUCLEOTIDE SEQUENCE [LARGE SCALE GENOMIC DNA]</scope>
    <source>
        <strain evidence="2 3">DSM 101015</strain>
    </source>
</reference>
<evidence type="ECO:0000313" key="3">
    <source>
        <dbReference type="Proteomes" id="UP000565745"/>
    </source>
</evidence>
<dbReference type="AlphaFoldDB" id="A0A7W6Q377"/>
<dbReference type="InterPro" id="IPR047650">
    <property type="entry name" value="Transpos_IS110"/>
</dbReference>
<feature type="domain" description="Transposase IS116/IS110/IS902 C-terminal" evidence="1">
    <location>
        <begin position="13"/>
        <end position="89"/>
    </location>
</feature>
<gene>
    <name evidence="2" type="ORF">GGR93_001049</name>
</gene>
<protein>
    <submittedName>
        <fullName evidence="2">Transposase</fullName>
    </submittedName>
</protein>
<dbReference type="GO" id="GO:0003677">
    <property type="term" value="F:DNA binding"/>
    <property type="evidence" value="ECO:0007669"/>
    <property type="project" value="InterPro"/>
</dbReference>